<dbReference type="GO" id="GO:0016791">
    <property type="term" value="F:phosphatase activity"/>
    <property type="evidence" value="ECO:0007669"/>
    <property type="project" value="TreeGrafter"/>
</dbReference>
<dbReference type="EMBL" id="BSNM01000003">
    <property type="protein sequence ID" value="GLQ29937.1"/>
    <property type="molecule type" value="Genomic_DNA"/>
</dbReference>
<gene>
    <name evidence="2" type="ORF">GCM10007876_04150</name>
</gene>
<keyword evidence="3" id="KW-1185">Reference proteome</keyword>
<reference evidence="2" key="2">
    <citation type="submission" date="2023-01" db="EMBL/GenBank/DDBJ databases">
        <title>Draft genome sequence of Litoribrevibacter albus strain NBRC 110071.</title>
        <authorList>
            <person name="Sun Q."/>
            <person name="Mori K."/>
        </authorList>
    </citation>
    <scope>NUCLEOTIDE SEQUENCE</scope>
    <source>
        <strain evidence="2">NBRC 110071</strain>
    </source>
</reference>
<dbReference type="AlphaFoldDB" id="A0AA37W493"/>
<evidence type="ECO:0000313" key="2">
    <source>
        <dbReference type="EMBL" id="GLQ29937.1"/>
    </source>
</evidence>
<organism evidence="2 3">
    <name type="scientific">Litoribrevibacter albus</name>
    <dbReference type="NCBI Taxonomy" id="1473156"/>
    <lineage>
        <taxon>Bacteria</taxon>
        <taxon>Pseudomonadati</taxon>
        <taxon>Pseudomonadota</taxon>
        <taxon>Gammaproteobacteria</taxon>
        <taxon>Oceanospirillales</taxon>
        <taxon>Oceanospirillaceae</taxon>
        <taxon>Litoribrevibacter</taxon>
    </lineage>
</organism>
<proteinExistence type="predicted"/>
<dbReference type="Pfam" id="PF00300">
    <property type="entry name" value="His_Phos_1"/>
    <property type="match status" value="1"/>
</dbReference>
<dbReference type="SUPFAM" id="SSF53254">
    <property type="entry name" value="Phosphoglycerate mutase-like"/>
    <property type="match status" value="1"/>
</dbReference>
<dbReference type="SMART" id="SM00855">
    <property type="entry name" value="PGAM"/>
    <property type="match status" value="1"/>
</dbReference>
<dbReference type="PANTHER" id="PTHR48100">
    <property type="entry name" value="BROAD-SPECIFICITY PHOSPHATASE YOR283W-RELATED"/>
    <property type="match status" value="1"/>
</dbReference>
<dbReference type="PANTHER" id="PTHR48100:SF1">
    <property type="entry name" value="HISTIDINE PHOSPHATASE FAMILY PROTEIN-RELATED"/>
    <property type="match status" value="1"/>
</dbReference>
<dbReference type="Gene3D" id="3.40.50.1240">
    <property type="entry name" value="Phosphoglycerate mutase-like"/>
    <property type="match status" value="1"/>
</dbReference>
<protein>
    <submittedName>
        <fullName evidence="2">Alpha-ribazole-5'-phosphate phosphatase</fullName>
    </submittedName>
</protein>
<dbReference type="InterPro" id="IPR050275">
    <property type="entry name" value="PGM_Phosphatase"/>
</dbReference>
<dbReference type="CDD" id="cd07067">
    <property type="entry name" value="HP_PGM_like"/>
    <property type="match status" value="1"/>
</dbReference>
<feature type="site" description="Transition state stabilizer" evidence="1">
    <location>
        <position position="150"/>
    </location>
</feature>
<dbReference type="InterPro" id="IPR029033">
    <property type="entry name" value="His_PPase_superfam"/>
</dbReference>
<dbReference type="GO" id="GO:0005737">
    <property type="term" value="C:cytoplasm"/>
    <property type="evidence" value="ECO:0007669"/>
    <property type="project" value="TreeGrafter"/>
</dbReference>
<reference evidence="2" key="1">
    <citation type="journal article" date="2014" name="Int. J. Syst. Evol. Microbiol.">
        <title>Complete genome sequence of Corynebacterium casei LMG S-19264T (=DSM 44701T), isolated from a smear-ripened cheese.</title>
        <authorList>
            <consortium name="US DOE Joint Genome Institute (JGI-PGF)"/>
            <person name="Walter F."/>
            <person name="Albersmeier A."/>
            <person name="Kalinowski J."/>
            <person name="Ruckert C."/>
        </authorList>
    </citation>
    <scope>NUCLEOTIDE SEQUENCE</scope>
    <source>
        <strain evidence="2">NBRC 110071</strain>
    </source>
</reference>
<evidence type="ECO:0000313" key="3">
    <source>
        <dbReference type="Proteomes" id="UP001161389"/>
    </source>
</evidence>
<dbReference type="InterPro" id="IPR013078">
    <property type="entry name" value="His_Pase_superF_clade-1"/>
</dbReference>
<name>A0AA37W493_9GAMM</name>
<dbReference type="Proteomes" id="UP001161389">
    <property type="component" value="Unassembled WGS sequence"/>
</dbReference>
<evidence type="ECO:0000256" key="1">
    <source>
        <dbReference type="PIRSR" id="PIRSR613078-3"/>
    </source>
</evidence>
<comment type="caution">
    <text evidence="2">The sequence shown here is derived from an EMBL/GenBank/DDBJ whole genome shotgun (WGS) entry which is preliminary data.</text>
</comment>
<sequence>MTQTTRVDLLRHGECEGAQSIYRGIIDSPLSKDGWETMNKAVVSVVSDWDVIITSPKQRCRRYAMALAEDLMRPFEINSGFREINFGRWEGLTFRDVWKAEADNVKAFYSDPESNPHGGESVAQMTDRVMAAWAEILQRHRGKRILLVNHGGIMRVLLSELLSIPMTSVSKMNVPYGCLTRFSVFFDEKVSNKAVSNEAVSNEKASDGKENEQYHPMMEFHNKAG</sequence>
<dbReference type="RefSeq" id="WP_284378195.1">
    <property type="nucleotide sequence ID" value="NZ_BSNM01000003.1"/>
</dbReference>
<accession>A0AA37W493</accession>